<organism evidence="2 3">
    <name type="scientific">Coleophoma crateriformis</name>
    <dbReference type="NCBI Taxonomy" id="565419"/>
    <lineage>
        <taxon>Eukaryota</taxon>
        <taxon>Fungi</taxon>
        <taxon>Dikarya</taxon>
        <taxon>Ascomycota</taxon>
        <taxon>Pezizomycotina</taxon>
        <taxon>Leotiomycetes</taxon>
        <taxon>Helotiales</taxon>
        <taxon>Dermateaceae</taxon>
        <taxon>Coleophoma</taxon>
    </lineage>
</organism>
<protein>
    <submittedName>
        <fullName evidence="2">Uncharacterized protein</fullName>
    </submittedName>
</protein>
<dbReference type="Proteomes" id="UP000256328">
    <property type="component" value="Unassembled WGS sequence"/>
</dbReference>
<dbReference type="PANTHER" id="PTHR40616:SF1">
    <property type="entry name" value="LINALOOL DEHYDRATASE_ISOMERASE DOMAIN-CONTAINING PROTEIN"/>
    <property type="match status" value="1"/>
</dbReference>
<reference evidence="2 3" key="1">
    <citation type="journal article" date="2018" name="IMA Fungus">
        <title>IMA Genome-F 9: Draft genome sequence of Annulohypoxylon stygium, Aspergillus mulundensis, Berkeleyomyces basicola (syn. Thielaviopsis basicola), Ceratocystis smalleyi, two Cercospora beticola strains, Coleophoma cylindrospora, Fusarium fracticaudum, Phialophora cf. hyalina, and Morchella septimelata.</title>
        <authorList>
            <person name="Wingfield B.D."/>
            <person name="Bills G.F."/>
            <person name="Dong Y."/>
            <person name="Huang W."/>
            <person name="Nel W.J."/>
            <person name="Swalarsk-Parry B.S."/>
            <person name="Vaghefi N."/>
            <person name="Wilken P.M."/>
            <person name="An Z."/>
            <person name="de Beer Z.W."/>
            <person name="De Vos L."/>
            <person name="Chen L."/>
            <person name="Duong T.A."/>
            <person name="Gao Y."/>
            <person name="Hammerbacher A."/>
            <person name="Kikkert J.R."/>
            <person name="Li Y."/>
            <person name="Li H."/>
            <person name="Li K."/>
            <person name="Li Q."/>
            <person name="Liu X."/>
            <person name="Ma X."/>
            <person name="Naidoo K."/>
            <person name="Pethybridge S.J."/>
            <person name="Sun J."/>
            <person name="Steenkamp E.T."/>
            <person name="van der Nest M.A."/>
            <person name="van Wyk S."/>
            <person name="Wingfield M.J."/>
            <person name="Xiong C."/>
            <person name="Yue Q."/>
            <person name="Zhang X."/>
        </authorList>
    </citation>
    <scope>NUCLEOTIDE SEQUENCE [LARGE SCALE GENOMIC DNA]</scope>
    <source>
        <strain evidence="2 3">BP5796</strain>
    </source>
</reference>
<evidence type="ECO:0000313" key="2">
    <source>
        <dbReference type="EMBL" id="RDW78371.1"/>
    </source>
</evidence>
<feature type="chain" id="PRO_5017550238" evidence="1">
    <location>
        <begin position="20"/>
        <end position="543"/>
    </location>
</feature>
<dbReference type="AlphaFoldDB" id="A0A3D8RX34"/>
<keyword evidence="3" id="KW-1185">Reference proteome</keyword>
<feature type="signal peptide" evidence="1">
    <location>
        <begin position="1"/>
        <end position="19"/>
    </location>
</feature>
<dbReference type="PANTHER" id="PTHR40616">
    <property type="entry name" value="LINALOOL DEHYDRATASE_ISOMERASE DOMAIN-CONTAINING PROTEIN"/>
    <property type="match status" value="1"/>
</dbReference>
<dbReference type="EMBL" id="PDLN01000008">
    <property type="protein sequence ID" value="RDW78371.1"/>
    <property type="molecule type" value="Genomic_DNA"/>
</dbReference>
<evidence type="ECO:0000256" key="1">
    <source>
        <dbReference type="SAM" id="SignalP"/>
    </source>
</evidence>
<keyword evidence="1" id="KW-0732">Signal</keyword>
<sequence>MKFSAVVATALSTLTVAKAANLTSNAQGLFDFSMSVNDDRFDASYGYIWYLDNGPWSTRFTAWYIPGLLHRNQGDDLKNAELALKNLINVQMNYNYTSYWYGDFKLAPDEPNPSYDSTLYPPEIYGTYDPNWREFIGSQLVQIVEEFEDMLDPEIVSGIETALAYDAVGAMRRNGTNADGDNLIIAYSNPQYMRTLVVGWIGARLNNQTFIDFANTKGTELFELFTANGSNTLGEYNCPNYYAEDIWGIAANIKYGPKNATMTTNAKFILTELWKDIADHYNPYLGNMAGPYDRAYARDMPTHSAIVGQFWWGLFGYEKAPLPWKGNDDFHYDVAQGAAFALIMDTVASHISNATMAKLITPFEGERFLNKTIRTSLDNDITRTAVSWMSKTHMIGGQQVAETVNRGKQFVPAIVHWASDPSHTPFPYGAWFSLYPTASTIDAIVGPNTLDISYPNTTQDGTDTFQFMLSGIPPTWTLAGNTIDGFSTLPCLSLNVSAPGLQEIGTNYYGNTIYNHYFYNITYVVPSNFTGTPRISFEMEYTC</sequence>
<dbReference type="OrthoDB" id="2580323at2759"/>
<proteinExistence type="predicted"/>
<accession>A0A3D8RX34</accession>
<gene>
    <name evidence="2" type="ORF">BP5796_06223</name>
</gene>
<evidence type="ECO:0000313" key="3">
    <source>
        <dbReference type="Proteomes" id="UP000256328"/>
    </source>
</evidence>
<comment type="caution">
    <text evidence="2">The sequence shown here is derived from an EMBL/GenBank/DDBJ whole genome shotgun (WGS) entry which is preliminary data.</text>
</comment>
<name>A0A3D8RX34_9HELO</name>